<evidence type="ECO:0000256" key="1">
    <source>
        <dbReference type="SAM" id="MobiDB-lite"/>
    </source>
</evidence>
<feature type="region of interest" description="Disordered" evidence="1">
    <location>
        <begin position="255"/>
        <end position="279"/>
    </location>
</feature>
<dbReference type="Proteomes" id="UP000838756">
    <property type="component" value="Unassembled WGS sequence"/>
</dbReference>
<feature type="non-terminal residue" evidence="2">
    <location>
        <position position="279"/>
    </location>
</feature>
<name>A0A8S4RZT0_9NEOP</name>
<accession>A0A8S4RZT0</accession>
<protein>
    <submittedName>
        <fullName evidence="2">Jg14458 protein</fullName>
    </submittedName>
</protein>
<dbReference type="AlphaFoldDB" id="A0A8S4RZT0"/>
<reference evidence="2" key="1">
    <citation type="submission" date="2022-03" db="EMBL/GenBank/DDBJ databases">
        <authorList>
            <person name="Lindestad O."/>
        </authorList>
    </citation>
    <scope>NUCLEOTIDE SEQUENCE</scope>
</reference>
<feature type="region of interest" description="Disordered" evidence="1">
    <location>
        <begin position="136"/>
        <end position="158"/>
    </location>
</feature>
<keyword evidence="3" id="KW-1185">Reference proteome</keyword>
<evidence type="ECO:0000313" key="2">
    <source>
        <dbReference type="EMBL" id="CAH2242888.1"/>
    </source>
</evidence>
<organism evidence="2 3">
    <name type="scientific">Pararge aegeria aegeria</name>
    <dbReference type="NCBI Taxonomy" id="348720"/>
    <lineage>
        <taxon>Eukaryota</taxon>
        <taxon>Metazoa</taxon>
        <taxon>Ecdysozoa</taxon>
        <taxon>Arthropoda</taxon>
        <taxon>Hexapoda</taxon>
        <taxon>Insecta</taxon>
        <taxon>Pterygota</taxon>
        <taxon>Neoptera</taxon>
        <taxon>Endopterygota</taxon>
        <taxon>Lepidoptera</taxon>
        <taxon>Glossata</taxon>
        <taxon>Ditrysia</taxon>
        <taxon>Papilionoidea</taxon>
        <taxon>Nymphalidae</taxon>
        <taxon>Satyrinae</taxon>
        <taxon>Satyrini</taxon>
        <taxon>Parargina</taxon>
        <taxon>Pararge</taxon>
    </lineage>
</organism>
<evidence type="ECO:0000313" key="3">
    <source>
        <dbReference type="Proteomes" id="UP000838756"/>
    </source>
</evidence>
<dbReference type="EMBL" id="CAKXAJ010025707">
    <property type="protein sequence ID" value="CAH2242888.1"/>
    <property type="molecule type" value="Genomic_DNA"/>
</dbReference>
<sequence length="279" mass="31770">MNAEQVHAEPINTKKDTGEMQTVVSNYVTPNLITQADRLIVSHNYPSDSYTEYYGEDVDRLSFDARDEREHRDENINVDEDEKEDELVIADDVTEDSNQCQDESTGHDTNNVNINQLDRGAEDSTVQIQDNCNINSDREESGEPSWHPHVYGKPPKKPTPHTIEYILGLSKVGEVKEQKRSTVSQLMNVKRNFANKKTFAYKEKSTQVPRDVPERKVSLSAHKNKLQEQLLQRGVRTSDSDYDKVFAFKTDDQPLNLSVPKAKDSPAWSPGGDEDKFNK</sequence>
<proteinExistence type="predicted"/>
<gene>
    <name evidence="2" type="primary">jg14458</name>
    <name evidence="2" type="ORF">PAEG_LOCUS19106</name>
</gene>
<comment type="caution">
    <text evidence="2">The sequence shown here is derived from an EMBL/GenBank/DDBJ whole genome shotgun (WGS) entry which is preliminary data.</text>
</comment>
<dbReference type="OrthoDB" id="6159439at2759"/>